<dbReference type="PANTHER" id="PTHR42935">
    <property type="entry name" value="SLR0930 PROTEIN"/>
    <property type="match status" value="1"/>
</dbReference>
<dbReference type="OrthoDB" id="9812140at2"/>
<keyword evidence="2" id="KW-1185">Reference proteome</keyword>
<dbReference type="AlphaFoldDB" id="A0A0K6GSI3"/>
<dbReference type="PANTHER" id="PTHR42935:SF1">
    <property type="entry name" value="SLR0930 PROTEIN"/>
    <property type="match status" value="1"/>
</dbReference>
<dbReference type="CDD" id="cd00009">
    <property type="entry name" value="AAA"/>
    <property type="match status" value="1"/>
</dbReference>
<protein>
    <submittedName>
        <fullName evidence="1">Predicted ATPase, AAA+ superfamily</fullName>
    </submittedName>
</protein>
<dbReference type="RefSeq" id="WP_055433141.1">
    <property type="nucleotide sequence ID" value="NZ_CYHA01000001.1"/>
</dbReference>
<dbReference type="Pfam" id="PF05673">
    <property type="entry name" value="DUF815"/>
    <property type="match status" value="1"/>
</dbReference>
<gene>
    <name evidence="1" type="ORF">Ga0061063_0409</name>
</gene>
<dbReference type="STRING" id="375574.GCA_001418035_00208"/>
<dbReference type="InterPro" id="IPR008533">
    <property type="entry name" value="DUF815"/>
</dbReference>
<evidence type="ECO:0000313" key="2">
    <source>
        <dbReference type="Proteomes" id="UP000243535"/>
    </source>
</evidence>
<proteinExistence type="predicted"/>
<dbReference type="Gene3D" id="3.40.50.300">
    <property type="entry name" value="P-loop containing nucleotide triphosphate hydrolases"/>
    <property type="match status" value="1"/>
</dbReference>
<evidence type="ECO:0000313" key="1">
    <source>
        <dbReference type="EMBL" id="CUA81567.1"/>
    </source>
</evidence>
<reference evidence="2" key="1">
    <citation type="submission" date="2015-08" db="EMBL/GenBank/DDBJ databases">
        <authorList>
            <person name="Varghese N."/>
        </authorList>
    </citation>
    <scope>NUCLEOTIDE SEQUENCE [LARGE SCALE GENOMIC DNA]</scope>
    <source>
        <strain evidence="2">DSM 17901</strain>
    </source>
</reference>
<organism evidence="1 2">
    <name type="scientific">Gulbenkiania indica</name>
    <dbReference type="NCBI Taxonomy" id="375574"/>
    <lineage>
        <taxon>Bacteria</taxon>
        <taxon>Pseudomonadati</taxon>
        <taxon>Pseudomonadota</taxon>
        <taxon>Betaproteobacteria</taxon>
        <taxon>Neisseriales</taxon>
        <taxon>Chromobacteriaceae</taxon>
        <taxon>Gulbenkiania</taxon>
    </lineage>
</organism>
<name>A0A0K6GSI3_9NEIS</name>
<dbReference type="Proteomes" id="UP000243535">
    <property type="component" value="Unassembled WGS sequence"/>
</dbReference>
<dbReference type="EMBL" id="CYHA01000001">
    <property type="protein sequence ID" value="CUA81567.1"/>
    <property type="molecule type" value="Genomic_DNA"/>
</dbReference>
<dbReference type="SUPFAM" id="SSF52540">
    <property type="entry name" value="P-loop containing nucleoside triphosphate hydrolases"/>
    <property type="match status" value="1"/>
</dbReference>
<dbReference type="InterPro" id="IPR027417">
    <property type="entry name" value="P-loop_NTPase"/>
</dbReference>
<sequence>MNKLEQFLTRAEALLARLEPLLPPALPEPDWTAPAFHWRRQGLAGWLEAIHAPHTVALDDLTHIDRQKAQIVRNTRQFLAGRPANNVLLTGARGTGKSSLVKALLGAFASDGLRVIEVDKSHLVDLPLIVARVAERPEHFILFADDLSFEEGDDAYKALKTTLDGGLARRAGNLLVYATSNRRHLMPEKVSENRDVQQHDGEIHPGEAIEEKVSLSDRFGLWLSFYPFDQQAYLAAVARWLAHFGLPCDEAAERAALQWSLMRGSRSGRVAWQFACDWAGRDATNGPDA</sequence>
<accession>A0A0K6GSI3</accession>